<keyword evidence="4 10" id="KW-0813">Transport</keyword>
<dbReference type="NCBIfam" id="TIGR02141">
    <property type="entry name" value="modB_ABC"/>
    <property type="match status" value="1"/>
</dbReference>
<keyword evidence="6 11" id="KW-0500">Molybdenum</keyword>
<dbReference type="eggNOG" id="COG4149">
    <property type="taxonomic scope" value="Bacteria"/>
</dbReference>
<evidence type="ECO:0000313" key="13">
    <source>
        <dbReference type="EMBL" id="EAY27414.1"/>
    </source>
</evidence>
<evidence type="ECO:0000256" key="9">
    <source>
        <dbReference type="ARBA" id="ARBA00023136"/>
    </source>
</evidence>
<protein>
    <recommendedName>
        <fullName evidence="11">Molybdenum transport system permease</fullName>
    </recommendedName>
</protein>
<comment type="function">
    <text evidence="1 11">Part of the binding-protein-dependent transport system for molybdenum; probably responsible for the translocation of the substrate across the membrane.</text>
</comment>
<evidence type="ECO:0000259" key="12">
    <source>
        <dbReference type="PROSITE" id="PS50928"/>
    </source>
</evidence>
<evidence type="ECO:0000256" key="7">
    <source>
        <dbReference type="ARBA" id="ARBA00022692"/>
    </source>
</evidence>
<keyword evidence="5 11" id="KW-1003">Cell membrane</keyword>
<keyword evidence="8 10" id="KW-1133">Transmembrane helix</keyword>
<dbReference type="SUPFAM" id="SSF161098">
    <property type="entry name" value="MetI-like"/>
    <property type="match status" value="1"/>
</dbReference>
<dbReference type="PANTHER" id="PTHR30183:SF8">
    <property type="entry name" value="MOLYBDENUM TRANSPORT SYSTEM PERMEASE"/>
    <property type="match status" value="1"/>
</dbReference>
<dbReference type="PROSITE" id="PS50928">
    <property type="entry name" value="ABC_TM1"/>
    <property type="match status" value="1"/>
</dbReference>
<proteinExistence type="inferred from homology"/>
<dbReference type="Gene3D" id="1.10.3720.10">
    <property type="entry name" value="MetI-like"/>
    <property type="match status" value="1"/>
</dbReference>
<evidence type="ECO:0000256" key="2">
    <source>
        <dbReference type="ARBA" id="ARBA00004651"/>
    </source>
</evidence>
<evidence type="ECO:0000256" key="4">
    <source>
        <dbReference type="ARBA" id="ARBA00022448"/>
    </source>
</evidence>
<evidence type="ECO:0000256" key="3">
    <source>
        <dbReference type="ARBA" id="ARBA00007069"/>
    </source>
</evidence>
<dbReference type="RefSeq" id="WP_002699374.1">
    <property type="nucleotide sequence ID" value="NZ_AAWS01000023.1"/>
</dbReference>
<feature type="domain" description="ABC transmembrane type-1" evidence="12">
    <location>
        <begin position="7"/>
        <end position="210"/>
    </location>
</feature>
<keyword evidence="7 10" id="KW-0812">Transmembrane</keyword>
<keyword evidence="9 10" id="KW-0472">Membrane</keyword>
<evidence type="ECO:0000256" key="11">
    <source>
        <dbReference type="RuleBase" id="RU365097"/>
    </source>
</evidence>
<accession>A1ZQ05</accession>
<dbReference type="InterPro" id="IPR000515">
    <property type="entry name" value="MetI-like"/>
</dbReference>
<dbReference type="PANTHER" id="PTHR30183">
    <property type="entry name" value="MOLYBDENUM TRANSPORT SYSTEM PERMEASE PROTEIN MODB"/>
    <property type="match status" value="1"/>
</dbReference>
<evidence type="ECO:0000256" key="10">
    <source>
        <dbReference type="RuleBase" id="RU363032"/>
    </source>
</evidence>
<evidence type="ECO:0000256" key="5">
    <source>
        <dbReference type="ARBA" id="ARBA00022475"/>
    </source>
</evidence>
<comment type="subcellular location">
    <subcellularLocation>
        <location evidence="2 10">Cell membrane</location>
        <topology evidence="2 10">Multi-pass membrane protein</topology>
    </subcellularLocation>
</comment>
<dbReference type="CDD" id="cd06261">
    <property type="entry name" value="TM_PBP2"/>
    <property type="match status" value="1"/>
</dbReference>
<feature type="transmembrane region" description="Helical" evidence="10">
    <location>
        <begin position="45"/>
        <end position="67"/>
    </location>
</feature>
<comment type="similarity">
    <text evidence="3 11">Belongs to the binding-protein-dependent transport system permease family. CysTW subfamily.</text>
</comment>
<keyword evidence="14" id="KW-1185">Reference proteome</keyword>
<feature type="transmembrane region" description="Helical" evidence="10">
    <location>
        <begin position="194"/>
        <end position="213"/>
    </location>
</feature>
<dbReference type="OrthoDB" id="9795403at2"/>
<evidence type="ECO:0000256" key="8">
    <source>
        <dbReference type="ARBA" id="ARBA00022989"/>
    </source>
</evidence>
<dbReference type="Pfam" id="PF00528">
    <property type="entry name" value="BPD_transp_1"/>
    <property type="match status" value="1"/>
</dbReference>
<feature type="transmembrane region" description="Helical" evidence="10">
    <location>
        <begin position="6"/>
        <end position="33"/>
    </location>
</feature>
<reference evidence="13 14" key="1">
    <citation type="submission" date="2007-01" db="EMBL/GenBank/DDBJ databases">
        <authorList>
            <person name="Haygood M."/>
            <person name="Podell S."/>
            <person name="Anderson C."/>
            <person name="Hopkinson B."/>
            <person name="Roe K."/>
            <person name="Barbeau K."/>
            <person name="Gaasterland T."/>
            <person name="Ferriera S."/>
            <person name="Johnson J."/>
            <person name="Kravitz S."/>
            <person name="Beeson K."/>
            <person name="Sutton G."/>
            <person name="Rogers Y.-H."/>
            <person name="Friedman R."/>
            <person name="Frazier M."/>
            <person name="Venter J.C."/>
        </authorList>
    </citation>
    <scope>NUCLEOTIDE SEQUENCE [LARGE SCALE GENOMIC DNA]</scope>
    <source>
        <strain evidence="13 14">ATCC 23134</strain>
    </source>
</reference>
<dbReference type="AlphaFoldDB" id="A1ZQ05"/>
<evidence type="ECO:0000256" key="1">
    <source>
        <dbReference type="ARBA" id="ARBA00002949"/>
    </source>
</evidence>
<comment type="caution">
    <text evidence="13">The sequence shown here is derived from an EMBL/GenBank/DDBJ whole genome shotgun (WGS) entry which is preliminary data.</text>
</comment>
<evidence type="ECO:0000313" key="14">
    <source>
        <dbReference type="Proteomes" id="UP000004095"/>
    </source>
</evidence>
<organism evidence="13 14">
    <name type="scientific">Microscilla marina ATCC 23134</name>
    <dbReference type="NCBI Taxonomy" id="313606"/>
    <lineage>
        <taxon>Bacteria</taxon>
        <taxon>Pseudomonadati</taxon>
        <taxon>Bacteroidota</taxon>
        <taxon>Cytophagia</taxon>
        <taxon>Cytophagales</taxon>
        <taxon>Microscillaceae</taxon>
        <taxon>Microscilla</taxon>
    </lineage>
</organism>
<dbReference type="GO" id="GO:0015098">
    <property type="term" value="F:molybdate ion transmembrane transporter activity"/>
    <property type="evidence" value="ECO:0007669"/>
    <property type="project" value="UniProtKB-UniRule"/>
</dbReference>
<dbReference type="GO" id="GO:0005886">
    <property type="term" value="C:plasma membrane"/>
    <property type="evidence" value="ECO:0007669"/>
    <property type="project" value="UniProtKB-SubCell"/>
</dbReference>
<feature type="transmembrane region" description="Helical" evidence="10">
    <location>
        <begin position="144"/>
        <end position="165"/>
    </location>
</feature>
<dbReference type="Proteomes" id="UP000004095">
    <property type="component" value="Unassembled WGS sequence"/>
</dbReference>
<name>A1ZQ05_MICM2</name>
<sequence length="220" mass="23770">MIDWTPIILTFQLALVTTVLLLLVSLPLAYWLATTRSRLKPVIETLVSMPLVLPPTVLGFYLLLALSPQSALGGLLEGVGLRLIFSFEGLVIASMLYSLPFMVQPIQAGFSNLPLSLTEAAYTMGKSKRTTLLRVLLPNLRPSLLTGVVLAFAHTIGEFGVVLMIGGNIPGKTKVASIAIYDEVEALNYATANAYSLFLLVVAFLILLAVYTINGGYLKQ</sequence>
<gene>
    <name evidence="13" type="ORF">M23134_06815</name>
</gene>
<evidence type="ECO:0000256" key="6">
    <source>
        <dbReference type="ARBA" id="ARBA00022505"/>
    </source>
</evidence>
<feature type="transmembrane region" description="Helical" evidence="10">
    <location>
        <begin position="79"/>
        <end position="99"/>
    </location>
</feature>
<dbReference type="InterPro" id="IPR035906">
    <property type="entry name" value="MetI-like_sf"/>
</dbReference>
<dbReference type="InterPro" id="IPR011867">
    <property type="entry name" value="ModB_ABC"/>
</dbReference>
<dbReference type="EMBL" id="AAWS01000023">
    <property type="protein sequence ID" value="EAY27414.1"/>
    <property type="molecule type" value="Genomic_DNA"/>
</dbReference>